<dbReference type="InterPro" id="IPR055915">
    <property type="entry name" value="DUF7492"/>
</dbReference>
<accession>A0A6A6GSV5</accession>
<name>A0A6A6GSV5_VIRVR</name>
<reference evidence="2" key="1">
    <citation type="journal article" date="2020" name="Stud. Mycol.">
        <title>101 Dothideomycetes genomes: a test case for predicting lifestyles and emergence of pathogens.</title>
        <authorList>
            <person name="Haridas S."/>
            <person name="Albert R."/>
            <person name="Binder M."/>
            <person name="Bloem J."/>
            <person name="Labutti K."/>
            <person name="Salamov A."/>
            <person name="Andreopoulos B."/>
            <person name="Baker S."/>
            <person name="Barry K."/>
            <person name="Bills G."/>
            <person name="Bluhm B."/>
            <person name="Cannon C."/>
            <person name="Castanera R."/>
            <person name="Culley D."/>
            <person name="Daum C."/>
            <person name="Ezra D."/>
            <person name="Gonzalez J."/>
            <person name="Henrissat B."/>
            <person name="Kuo A."/>
            <person name="Liang C."/>
            <person name="Lipzen A."/>
            <person name="Lutzoni F."/>
            <person name="Magnuson J."/>
            <person name="Mondo S."/>
            <person name="Nolan M."/>
            <person name="Ohm R."/>
            <person name="Pangilinan J."/>
            <person name="Park H.-J."/>
            <person name="Ramirez L."/>
            <person name="Alfaro M."/>
            <person name="Sun H."/>
            <person name="Tritt A."/>
            <person name="Yoshinaga Y."/>
            <person name="Zwiers L.-H."/>
            <person name="Turgeon B."/>
            <person name="Goodwin S."/>
            <person name="Spatafora J."/>
            <person name="Crous P."/>
            <person name="Grigoriev I."/>
        </authorList>
    </citation>
    <scope>NUCLEOTIDE SEQUENCE</scope>
    <source>
        <strain evidence="2">Tuck. ex Michener</strain>
    </source>
</reference>
<evidence type="ECO:0000313" key="3">
    <source>
        <dbReference type="Proteomes" id="UP000800092"/>
    </source>
</evidence>
<keyword evidence="3" id="KW-1185">Reference proteome</keyword>
<dbReference type="Pfam" id="PF24320">
    <property type="entry name" value="DUF7492"/>
    <property type="match status" value="1"/>
</dbReference>
<dbReference type="AlphaFoldDB" id="A0A6A6GSV5"/>
<dbReference type="Proteomes" id="UP000800092">
    <property type="component" value="Unassembled WGS sequence"/>
</dbReference>
<dbReference type="OrthoDB" id="64281at2759"/>
<dbReference type="EMBL" id="ML991977">
    <property type="protein sequence ID" value="KAF2228413.1"/>
    <property type="molecule type" value="Genomic_DNA"/>
</dbReference>
<protein>
    <recommendedName>
        <fullName evidence="1">DUF7492 domain-containing protein</fullName>
    </recommendedName>
</protein>
<sequence length="56" mass="6743">DLYKGTNLWCGNIIKVLNNTHPGIHLLYWVWDWPSYKYGVWKPEIYTMCINIKITE</sequence>
<feature type="domain" description="DUF7492" evidence="1">
    <location>
        <begin position="4"/>
        <end position="56"/>
    </location>
</feature>
<proteinExistence type="predicted"/>
<gene>
    <name evidence="2" type="ORF">EV356DRAFT_457935</name>
</gene>
<organism evidence="2 3">
    <name type="scientific">Viridothelium virens</name>
    <name type="common">Speckled blister lichen</name>
    <name type="synonym">Trypethelium virens</name>
    <dbReference type="NCBI Taxonomy" id="1048519"/>
    <lineage>
        <taxon>Eukaryota</taxon>
        <taxon>Fungi</taxon>
        <taxon>Dikarya</taxon>
        <taxon>Ascomycota</taxon>
        <taxon>Pezizomycotina</taxon>
        <taxon>Dothideomycetes</taxon>
        <taxon>Dothideomycetes incertae sedis</taxon>
        <taxon>Trypetheliales</taxon>
        <taxon>Trypetheliaceae</taxon>
        <taxon>Viridothelium</taxon>
    </lineage>
</organism>
<feature type="non-terminal residue" evidence="2">
    <location>
        <position position="1"/>
    </location>
</feature>
<evidence type="ECO:0000259" key="1">
    <source>
        <dbReference type="Pfam" id="PF24320"/>
    </source>
</evidence>
<evidence type="ECO:0000313" key="2">
    <source>
        <dbReference type="EMBL" id="KAF2228413.1"/>
    </source>
</evidence>